<evidence type="ECO:0000259" key="1">
    <source>
        <dbReference type="Pfam" id="PF21849"/>
    </source>
</evidence>
<dbReference type="InterPro" id="IPR054203">
    <property type="entry name" value="DUF6908"/>
</dbReference>
<accession>A0A495IWD7</accession>
<dbReference type="Pfam" id="PF21849">
    <property type="entry name" value="DUF6908"/>
    <property type="match status" value="1"/>
</dbReference>
<feature type="domain" description="DUF6908" evidence="1">
    <location>
        <begin position="10"/>
        <end position="144"/>
    </location>
</feature>
<proteinExistence type="predicted"/>
<name>A0A495IWD7_9SPHI</name>
<organism evidence="2 3">
    <name type="scientific">Mucilaginibacter gracilis</name>
    <dbReference type="NCBI Taxonomy" id="423350"/>
    <lineage>
        <taxon>Bacteria</taxon>
        <taxon>Pseudomonadati</taxon>
        <taxon>Bacteroidota</taxon>
        <taxon>Sphingobacteriia</taxon>
        <taxon>Sphingobacteriales</taxon>
        <taxon>Sphingobacteriaceae</taxon>
        <taxon>Mucilaginibacter</taxon>
    </lineage>
</organism>
<dbReference type="Proteomes" id="UP000268007">
    <property type="component" value="Unassembled WGS sequence"/>
</dbReference>
<gene>
    <name evidence="2" type="ORF">BDD43_0803</name>
</gene>
<keyword evidence="3" id="KW-1185">Reference proteome</keyword>
<evidence type="ECO:0000313" key="2">
    <source>
        <dbReference type="EMBL" id="RKR80671.1"/>
    </source>
</evidence>
<dbReference type="EMBL" id="RBKU01000001">
    <property type="protein sequence ID" value="RKR80671.1"/>
    <property type="molecule type" value="Genomic_DNA"/>
</dbReference>
<sequence>MKTLNENSAKIFCRLIDKMNGKQHLKIVNEPYMPLTIEQIGEGIGTPWGDGVLYSLCHYYEQNGDLMQDPEMCFVVVDKRGNDSTAWEHVEIVPYRFEQANLAIYQQSVIIKDNRLAKFHRVQQADHAEFANIWLSNIEQQRFI</sequence>
<protein>
    <recommendedName>
        <fullName evidence="1">DUF6908 domain-containing protein</fullName>
    </recommendedName>
</protein>
<evidence type="ECO:0000313" key="3">
    <source>
        <dbReference type="Proteomes" id="UP000268007"/>
    </source>
</evidence>
<dbReference type="OrthoDB" id="9788042at2"/>
<dbReference type="AlphaFoldDB" id="A0A495IWD7"/>
<reference evidence="2 3" key="1">
    <citation type="submission" date="2018-10" db="EMBL/GenBank/DDBJ databases">
        <title>Genomic Encyclopedia of Archaeal and Bacterial Type Strains, Phase II (KMG-II): from individual species to whole genera.</title>
        <authorList>
            <person name="Goeker M."/>
        </authorList>
    </citation>
    <scope>NUCLEOTIDE SEQUENCE [LARGE SCALE GENOMIC DNA]</scope>
    <source>
        <strain evidence="2 3">DSM 18602</strain>
    </source>
</reference>
<comment type="caution">
    <text evidence="2">The sequence shown here is derived from an EMBL/GenBank/DDBJ whole genome shotgun (WGS) entry which is preliminary data.</text>
</comment>
<dbReference type="RefSeq" id="WP_147425566.1">
    <property type="nucleotide sequence ID" value="NZ_RBKU01000001.1"/>
</dbReference>